<keyword evidence="4" id="KW-1185">Reference proteome</keyword>
<evidence type="ECO:0000313" key="4">
    <source>
        <dbReference type="Proteomes" id="UP000179807"/>
    </source>
</evidence>
<name>A0A1J4KXM5_9EUKA</name>
<accession>A0A1J4KXM5</accession>
<feature type="coiled-coil region" evidence="1">
    <location>
        <begin position="339"/>
        <end position="366"/>
    </location>
</feature>
<gene>
    <name evidence="3" type="ORF">TRFO_13589</name>
</gene>
<dbReference type="RefSeq" id="XP_068369066.1">
    <property type="nucleotide sequence ID" value="XM_068497339.1"/>
</dbReference>
<feature type="compositionally biased region" description="Low complexity" evidence="2">
    <location>
        <begin position="16"/>
        <end position="40"/>
    </location>
</feature>
<dbReference type="Proteomes" id="UP000179807">
    <property type="component" value="Unassembled WGS sequence"/>
</dbReference>
<evidence type="ECO:0000313" key="3">
    <source>
        <dbReference type="EMBL" id="OHT15930.1"/>
    </source>
</evidence>
<protein>
    <submittedName>
        <fullName evidence="3">Uncharacterized protein</fullName>
    </submittedName>
</protein>
<dbReference type="VEuPathDB" id="TrichDB:TRFO_13589"/>
<dbReference type="OrthoDB" id="10628562at2759"/>
<dbReference type="EMBL" id="MLAK01000167">
    <property type="protein sequence ID" value="OHT15930.1"/>
    <property type="molecule type" value="Genomic_DNA"/>
</dbReference>
<organism evidence="3 4">
    <name type="scientific">Tritrichomonas foetus</name>
    <dbReference type="NCBI Taxonomy" id="1144522"/>
    <lineage>
        <taxon>Eukaryota</taxon>
        <taxon>Metamonada</taxon>
        <taxon>Parabasalia</taxon>
        <taxon>Tritrichomonadida</taxon>
        <taxon>Tritrichomonadidae</taxon>
        <taxon>Tritrichomonas</taxon>
    </lineage>
</organism>
<sequence length="952" mass="108600">MTDDHLKWLRGPLPPLSDSILSSGLVNDSSLQNQSNHLQQAVFGSSKKNVQKKAKKPLKQPVIDPKPKKEKNKFVAAPTQPTLPPSDIPSSYKPPPVEQIFEQTRSKSAFSRPPLFGEPKKQNLRQEIATIVYSLDSSIAEIAPTTATSLTPEEHSEFISKMLQLYNYHFNQLVLTEKDNSSDYALLLRRFQQFYNQIISDIPSLRASFEGEIEELKNQIIKLNNELEEEKTLRNISEKKNMDLEKTSESQKQQINEINQESQEKDIKIQTISDDNDFQKSQINQLNFKITNLTEEIDSLKKAIIQRDEEIRIGLEQNEENMKILAKFQEGETGYIVVYHEEKIKRENAESKIKELQQQIHDLMNIPKSDKSVNTTDLPQQKIKKRRGKGVNDSKSLNKTNSGIVSSSPSYVLSNSGTSTAKTSMNDIPSTLSKDIPIIHEDIETQTSPRRSIDKSAELESDGKAPCDAGTCLIEHYTQTDDSLLPKPETIIKEVIKEVPIANTNISAVPSSTSAASNYENDDIVEENEVVTSIEFLEFVESPTKESLMMIPDLLTTMTPFLSQTYSKGDYQELKILLPKSTTTRNDKPLIWGLQIIHNFLTDSFIRSIHNRSKLSIESVFVDWLSEQYKLQHLVNQVVNDFSYLIINFSNDNLVKLFIELLESRFTFPQVCFLATIYSFSVNVTKPSYLEMLQGTTPNTNLLKIHIKHAFELIKKALNPKIADIFLANRASKDSPYIDYVDFLRQSAILFGDKHELLHAQAKNLLRICGCSDIQNIQNDSFNSFFCFLGLNNPKELKHDWKFVQDEGNSTSIQKLVSLCADKKVPLMRLLAIRPLASTVKHISQLPPLISTVYYHFINRFTETIPKILLNTSNEIREKTAQSQEDVKDALISVDLQRILWCYKQFLLKLEEMCLSERGFIPIAPQPNDQMIRNLIEYFDRSESVSFAFVNI</sequence>
<feature type="compositionally biased region" description="Basic and acidic residues" evidence="2">
    <location>
        <begin position="451"/>
        <end position="464"/>
    </location>
</feature>
<feature type="compositionally biased region" description="Polar residues" evidence="2">
    <location>
        <begin position="418"/>
        <end position="428"/>
    </location>
</feature>
<feature type="region of interest" description="Disordered" evidence="2">
    <location>
        <begin position="444"/>
        <end position="464"/>
    </location>
</feature>
<feature type="compositionally biased region" description="Low complexity" evidence="2">
    <location>
        <begin position="250"/>
        <end position="261"/>
    </location>
</feature>
<comment type="caution">
    <text evidence="3">The sequence shown here is derived from an EMBL/GenBank/DDBJ whole genome shotgun (WGS) entry which is preliminary data.</text>
</comment>
<evidence type="ECO:0000256" key="2">
    <source>
        <dbReference type="SAM" id="MobiDB-lite"/>
    </source>
</evidence>
<feature type="compositionally biased region" description="Basic residues" evidence="2">
    <location>
        <begin position="49"/>
        <end position="58"/>
    </location>
</feature>
<feature type="compositionally biased region" description="Basic and acidic residues" evidence="2">
    <location>
        <begin position="238"/>
        <end position="249"/>
    </location>
</feature>
<dbReference type="AlphaFoldDB" id="A0A1J4KXM5"/>
<feature type="region of interest" description="Disordered" evidence="2">
    <location>
        <begin position="1"/>
        <end position="92"/>
    </location>
</feature>
<evidence type="ECO:0000256" key="1">
    <source>
        <dbReference type="SAM" id="Coils"/>
    </source>
</evidence>
<feature type="region of interest" description="Disordered" evidence="2">
    <location>
        <begin position="368"/>
        <end position="428"/>
    </location>
</feature>
<feature type="compositionally biased region" description="Pro residues" evidence="2">
    <location>
        <begin position="81"/>
        <end position="92"/>
    </location>
</feature>
<feature type="region of interest" description="Disordered" evidence="2">
    <location>
        <begin position="238"/>
        <end position="263"/>
    </location>
</feature>
<feature type="compositionally biased region" description="Low complexity" evidence="2">
    <location>
        <begin position="401"/>
        <end position="417"/>
    </location>
</feature>
<dbReference type="GeneID" id="94832043"/>
<reference evidence="3" key="1">
    <citation type="submission" date="2016-10" db="EMBL/GenBank/DDBJ databases">
        <authorList>
            <person name="Benchimol M."/>
            <person name="Almeida L.G."/>
            <person name="Vasconcelos A.T."/>
            <person name="Perreira-Neves A."/>
            <person name="Rosa I.A."/>
            <person name="Tasca T."/>
            <person name="Bogo M.R."/>
            <person name="de Souza W."/>
        </authorList>
    </citation>
    <scope>NUCLEOTIDE SEQUENCE [LARGE SCALE GENOMIC DNA]</scope>
    <source>
        <strain evidence="3">K</strain>
    </source>
</reference>
<keyword evidence="1" id="KW-0175">Coiled coil</keyword>
<proteinExistence type="predicted"/>